<evidence type="ECO:0000313" key="1">
    <source>
        <dbReference type="EMBL" id="AAP82054.1"/>
    </source>
</evidence>
<geneLocation type="plasmid" evidence="1">
    <name>pBI1063</name>
</geneLocation>
<dbReference type="PROSITE" id="PS51257">
    <property type="entry name" value="PROKAR_LIPOPROTEIN"/>
    <property type="match status" value="1"/>
</dbReference>
<proteinExistence type="predicted"/>
<name>Q7WZL8_STEMA</name>
<keyword evidence="1" id="KW-0614">Plasmid</keyword>
<dbReference type="AlphaFoldDB" id="Q7WZL8"/>
<organism evidence="1">
    <name type="scientific">Stenotrophomonas maltophilia</name>
    <name type="common">Pseudomonas maltophilia</name>
    <name type="synonym">Xanthomonas maltophilia</name>
    <dbReference type="NCBI Taxonomy" id="40324"/>
    <lineage>
        <taxon>Bacteria</taxon>
        <taxon>Pseudomonadati</taxon>
        <taxon>Pseudomonadota</taxon>
        <taxon>Gammaproteobacteria</taxon>
        <taxon>Lysobacterales</taxon>
        <taxon>Lysobacteraceae</taxon>
        <taxon>Stenotrophomonas</taxon>
        <taxon>Stenotrophomonas maltophilia group</taxon>
    </lineage>
</organism>
<reference evidence="1" key="1">
    <citation type="submission" date="2003-05" db="EMBL/GenBank/DDBJ databases">
        <title>Characterization of the transfer region of the 68 kb plasmid pBI1063.</title>
        <authorList>
            <person name="Battermann A."/>
            <person name="Disque-Kochem C."/>
            <person name="Dreiseikelmann B."/>
        </authorList>
    </citation>
    <scope>NUCLEOTIDE SEQUENCE</scope>
    <source>
        <plasmid evidence="1">pBI1063</plasmid>
    </source>
</reference>
<sequence>MRILDNRRRLGWQRIGVMAGALFMASAISGCDKPQPVFKLDLEALQTKCYAGSVHHCDTYENATGTDLPYAENVRKAHSKPKTKGAEF</sequence>
<protein>
    <recommendedName>
        <fullName evidence="2">Lipoprotein</fullName>
    </recommendedName>
</protein>
<dbReference type="EMBL" id="AY299014">
    <property type="protein sequence ID" value="AAP82054.1"/>
    <property type="molecule type" value="Genomic_DNA"/>
</dbReference>
<accession>Q7WZL8</accession>
<evidence type="ECO:0008006" key="2">
    <source>
        <dbReference type="Google" id="ProtNLM"/>
    </source>
</evidence>